<dbReference type="PANTHER" id="PTHR30408">
    <property type="entry name" value="TYPE-1 RESTRICTION ENZYME ECOKI SPECIFICITY PROTEIN"/>
    <property type="match status" value="1"/>
</dbReference>
<gene>
    <name evidence="5" type="ORF">COS38_02555</name>
</gene>
<dbReference type="Pfam" id="PF01420">
    <property type="entry name" value="Methylase_S"/>
    <property type="match status" value="1"/>
</dbReference>
<dbReference type="GO" id="GO:0003677">
    <property type="term" value="F:DNA binding"/>
    <property type="evidence" value="ECO:0007669"/>
    <property type="project" value="UniProtKB-KW"/>
</dbReference>
<dbReference type="Proteomes" id="UP000229966">
    <property type="component" value="Unassembled WGS sequence"/>
</dbReference>
<comment type="caution">
    <text evidence="5">The sequence shown here is derived from an EMBL/GenBank/DDBJ whole genome shotgun (WGS) entry which is preliminary data.</text>
</comment>
<name>A0A2M7CHX0_9BACT</name>
<proteinExistence type="inferred from homology"/>
<dbReference type="InterPro" id="IPR052021">
    <property type="entry name" value="Type-I_RS_S_subunit"/>
</dbReference>
<dbReference type="Gene3D" id="3.90.220.20">
    <property type="entry name" value="DNA methylase specificity domains"/>
    <property type="match status" value="1"/>
</dbReference>
<sequence length="262" mass="29757">MPKNEQKKIAKFAFDTRKNAKEMEEKAIKILLSIDDFVLSELGIDMPRGAAERVFHIWSDEIQTRLDPSYFRPIFKMLDKIFSTTKYNVKTLKNLSSKIMSGSTPLSVGDAYTDQSDGIPFLRSGDINPDNKIDFDNLNFIKQEIHSKKLRGSQLKKGDLLIALIGATIGQVSIYSSDKEANISQNLASVRFNEEVVSDYAKEFLLSKIGQMQLERVKRYAARVNINLDEVGSLQVIYPSKDKQNEMVGKIRKIRAKATELR</sequence>
<dbReference type="SUPFAM" id="SSF116734">
    <property type="entry name" value="DNA methylase specificity domain"/>
    <property type="match status" value="1"/>
</dbReference>
<dbReference type="InterPro" id="IPR000055">
    <property type="entry name" value="Restrct_endonuc_typeI_TRD"/>
</dbReference>
<dbReference type="InterPro" id="IPR044946">
    <property type="entry name" value="Restrct_endonuc_typeI_TRD_sf"/>
</dbReference>
<dbReference type="PANTHER" id="PTHR30408:SF12">
    <property type="entry name" value="TYPE I RESTRICTION ENZYME MJAVIII SPECIFICITY SUBUNIT"/>
    <property type="match status" value="1"/>
</dbReference>
<accession>A0A2M7CHX0</accession>
<dbReference type="GO" id="GO:0009307">
    <property type="term" value="P:DNA restriction-modification system"/>
    <property type="evidence" value="ECO:0007669"/>
    <property type="project" value="UniProtKB-KW"/>
</dbReference>
<comment type="similarity">
    <text evidence="1">Belongs to the type-I restriction system S methylase family.</text>
</comment>
<protein>
    <recommendedName>
        <fullName evidence="4">Type I restriction modification DNA specificity domain-containing protein</fullName>
    </recommendedName>
</protein>
<dbReference type="EMBL" id="PEUM01000074">
    <property type="protein sequence ID" value="PIV25244.1"/>
    <property type="molecule type" value="Genomic_DNA"/>
</dbReference>
<evidence type="ECO:0000313" key="5">
    <source>
        <dbReference type="EMBL" id="PIV25244.1"/>
    </source>
</evidence>
<feature type="domain" description="Type I restriction modification DNA specificity" evidence="4">
    <location>
        <begin position="102"/>
        <end position="256"/>
    </location>
</feature>
<evidence type="ECO:0000256" key="2">
    <source>
        <dbReference type="ARBA" id="ARBA00022747"/>
    </source>
</evidence>
<evidence type="ECO:0000256" key="3">
    <source>
        <dbReference type="ARBA" id="ARBA00023125"/>
    </source>
</evidence>
<keyword evidence="2" id="KW-0680">Restriction system</keyword>
<reference evidence="6" key="1">
    <citation type="submission" date="2017-09" db="EMBL/GenBank/DDBJ databases">
        <title>Depth-based differentiation of microbial function through sediment-hosted aquifers and enrichment of novel symbionts in the deep terrestrial subsurface.</title>
        <authorList>
            <person name="Probst A.J."/>
            <person name="Ladd B."/>
            <person name="Jarett J.K."/>
            <person name="Geller-Mcgrath D.E."/>
            <person name="Sieber C.M.K."/>
            <person name="Emerson J.B."/>
            <person name="Anantharaman K."/>
            <person name="Thomas B.C."/>
            <person name="Malmstrom R."/>
            <person name="Stieglmeier M."/>
            <person name="Klingl A."/>
            <person name="Woyke T."/>
            <person name="Ryan C.M."/>
            <person name="Banfield J.F."/>
        </authorList>
    </citation>
    <scope>NUCLEOTIDE SEQUENCE [LARGE SCALE GENOMIC DNA]</scope>
</reference>
<evidence type="ECO:0000256" key="1">
    <source>
        <dbReference type="ARBA" id="ARBA00010923"/>
    </source>
</evidence>
<evidence type="ECO:0000259" key="4">
    <source>
        <dbReference type="Pfam" id="PF01420"/>
    </source>
</evidence>
<keyword evidence="3" id="KW-0238">DNA-binding</keyword>
<evidence type="ECO:0000313" key="6">
    <source>
        <dbReference type="Proteomes" id="UP000229966"/>
    </source>
</evidence>
<dbReference type="AlphaFoldDB" id="A0A2M7CHX0"/>
<organism evidence="5 6">
    <name type="scientific">Candidatus Berkelbacteria bacterium CG03_land_8_20_14_0_80_40_36</name>
    <dbReference type="NCBI Taxonomy" id="1974509"/>
    <lineage>
        <taxon>Bacteria</taxon>
        <taxon>Candidatus Berkelbacteria</taxon>
    </lineage>
</organism>